<dbReference type="Gene3D" id="3.40.190.170">
    <property type="entry name" value="Bacterial extracellular solute-binding protein, family 7"/>
    <property type="match status" value="1"/>
</dbReference>
<gene>
    <name evidence="3" type="ORF">DEX24_14745</name>
</gene>
<proteinExistence type="predicted"/>
<accession>A0A2U3AI35</accession>
<dbReference type="InterPro" id="IPR018389">
    <property type="entry name" value="DctP_fam"/>
</dbReference>
<dbReference type="Pfam" id="PF03480">
    <property type="entry name" value="DctP"/>
    <property type="match status" value="1"/>
</dbReference>
<evidence type="ECO:0000313" key="3">
    <source>
        <dbReference type="EMBL" id="PWI24195.1"/>
    </source>
</evidence>
<evidence type="ECO:0000313" key="4">
    <source>
        <dbReference type="Proteomes" id="UP000245938"/>
    </source>
</evidence>
<dbReference type="NCBIfam" id="TIGR00787">
    <property type="entry name" value="dctP"/>
    <property type="match status" value="1"/>
</dbReference>
<feature type="chain" id="PRO_5038742577" evidence="2">
    <location>
        <begin position="20"/>
        <end position="337"/>
    </location>
</feature>
<dbReference type="PROSITE" id="PS51257">
    <property type="entry name" value="PROKAR_LIPOPROTEIN"/>
    <property type="match status" value="1"/>
</dbReference>
<dbReference type="OrthoDB" id="2087at2"/>
<name>A0A2U3AI35_9BACL</name>
<evidence type="ECO:0000256" key="2">
    <source>
        <dbReference type="SAM" id="SignalP"/>
    </source>
</evidence>
<evidence type="ECO:0000256" key="1">
    <source>
        <dbReference type="ARBA" id="ARBA00022729"/>
    </source>
</evidence>
<dbReference type="GO" id="GO:0055085">
    <property type="term" value="P:transmembrane transport"/>
    <property type="evidence" value="ECO:0007669"/>
    <property type="project" value="InterPro"/>
</dbReference>
<dbReference type="EMBL" id="QFVR01000026">
    <property type="protein sequence ID" value="PWI24195.1"/>
    <property type="molecule type" value="Genomic_DNA"/>
</dbReference>
<comment type="caution">
    <text evidence="3">The sequence shown here is derived from an EMBL/GenBank/DDBJ whole genome shotgun (WGS) entry which is preliminary data.</text>
</comment>
<dbReference type="InterPro" id="IPR038404">
    <property type="entry name" value="TRAP_DctP_sf"/>
</dbReference>
<dbReference type="NCBIfam" id="NF037995">
    <property type="entry name" value="TRAP_S1"/>
    <property type="match status" value="1"/>
</dbReference>
<dbReference type="PANTHER" id="PTHR33376">
    <property type="match status" value="1"/>
</dbReference>
<dbReference type="PIRSF" id="PIRSF006470">
    <property type="entry name" value="DctB"/>
    <property type="match status" value="1"/>
</dbReference>
<protein>
    <submittedName>
        <fullName evidence="3">C4-dicarboxylate ABC transporter substrate-binding protein</fullName>
    </submittedName>
</protein>
<dbReference type="CDD" id="cd13671">
    <property type="entry name" value="PBP2_TRAP_SBP_like_3"/>
    <property type="match status" value="1"/>
</dbReference>
<dbReference type="Proteomes" id="UP000245938">
    <property type="component" value="Unassembled WGS sequence"/>
</dbReference>
<dbReference type="AlphaFoldDB" id="A0A2U3AI35"/>
<dbReference type="GO" id="GO:0030246">
    <property type="term" value="F:carbohydrate binding"/>
    <property type="evidence" value="ECO:0007669"/>
    <property type="project" value="TreeGrafter"/>
</dbReference>
<dbReference type="GO" id="GO:0030288">
    <property type="term" value="C:outer membrane-bounded periplasmic space"/>
    <property type="evidence" value="ECO:0007669"/>
    <property type="project" value="InterPro"/>
</dbReference>
<keyword evidence="4" id="KW-1185">Reference proteome</keyword>
<dbReference type="PANTHER" id="PTHR33376:SF2">
    <property type="entry name" value="DICARBOXYLATE-BINDING PERIPLASMIC PROTEIN"/>
    <property type="match status" value="1"/>
</dbReference>
<sequence>MKRLITFMFVICLGVLLTACGEKDTTSADGKSVKATILKVAFNQGEDHPQYVALKDFGEKLEKRTEGAYKLELYPNETLGAQREAMELTQSGTIAMSVVAGGLLENLNEDFSVLNLPYVFTSKEHQMSVLQNKDIVGELFDSLKGQGLIIAGAFHSGERNIYNSKKAVNTPADLKGMKIRVIESDTNIKMLAAMGGTGTPMGQGEVYTAIQSGVIDGGENNELIFANMKHSEVAPYYSYTRHLMFPDYVLVNTKIFDGMSETQQTIFKDEMAAAVSKEVELWSAEVEKATATAKSAGAKFNEVDVESFKSATQGVVDSKLNSDTAKELYKKVQEAAK</sequence>
<keyword evidence="1 2" id="KW-0732">Signal</keyword>
<organism evidence="3 4">
    <name type="scientific">Kurthia sibirica</name>
    <dbReference type="NCBI Taxonomy" id="202750"/>
    <lineage>
        <taxon>Bacteria</taxon>
        <taxon>Bacillati</taxon>
        <taxon>Bacillota</taxon>
        <taxon>Bacilli</taxon>
        <taxon>Bacillales</taxon>
        <taxon>Caryophanaceae</taxon>
        <taxon>Kurthia</taxon>
    </lineage>
</organism>
<reference evidence="3 4" key="1">
    <citation type="submission" date="2018-05" db="EMBL/GenBank/DDBJ databases">
        <title>Kurthia sibirica genome sequence.</title>
        <authorList>
            <person name="Maclea K.S."/>
            <person name="Goen A.E."/>
        </authorList>
    </citation>
    <scope>NUCLEOTIDE SEQUENCE [LARGE SCALE GENOMIC DNA]</scope>
    <source>
        <strain evidence="3 4">ATCC 49154</strain>
    </source>
</reference>
<dbReference type="InterPro" id="IPR004682">
    <property type="entry name" value="TRAP_DctP"/>
</dbReference>
<feature type="signal peptide" evidence="2">
    <location>
        <begin position="1"/>
        <end position="19"/>
    </location>
</feature>
<dbReference type="RefSeq" id="WP_109307181.1">
    <property type="nucleotide sequence ID" value="NZ_BJUF01000039.1"/>
</dbReference>